<reference evidence="2" key="1">
    <citation type="submission" date="2020-01" db="EMBL/GenBank/DDBJ databases">
        <authorList>
            <consortium name="DOE Joint Genome Institute"/>
            <person name="Haridas S."/>
            <person name="Albert R."/>
            <person name="Binder M."/>
            <person name="Bloem J."/>
            <person name="Labutti K."/>
            <person name="Salamov A."/>
            <person name="Andreopoulos B."/>
            <person name="Baker S.E."/>
            <person name="Barry K."/>
            <person name="Bills G."/>
            <person name="Bluhm B.H."/>
            <person name="Cannon C."/>
            <person name="Castanera R."/>
            <person name="Culley D.E."/>
            <person name="Daum C."/>
            <person name="Ezra D."/>
            <person name="Gonzalez J.B."/>
            <person name="Henrissat B."/>
            <person name="Kuo A."/>
            <person name="Liang C."/>
            <person name="Lipzen A."/>
            <person name="Lutzoni F."/>
            <person name="Magnuson J."/>
            <person name="Mondo S."/>
            <person name="Nolan M."/>
            <person name="Ohm R."/>
            <person name="Pangilinan J."/>
            <person name="Park H.-J."/>
            <person name="Ramirez L."/>
            <person name="Alfaro M."/>
            <person name="Sun H."/>
            <person name="Tritt A."/>
            <person name="Yoshinaga Y."/>
            <person name="Zwiers L.-H."/>
            <person name="Turgeon B.G."/>
            <person name="Goodwin S.B."/>
            <person name="Spatafora J.W."/>
            <person name="Crous P.W."/>
            <person name="Grigoriev I.V."/>
        </authorList>
    </citation>
    <scope>NUCLEOTIDE SEQUENCE</scope>
    <source>
        <strain evidence="2">CBS 342.82</strain>
    </source>
</reference>
<feature type="non-terminal residue" evidence="2">
    <location>
        <position position="345"/>
    </location>
</feature>
<proteinExistence type="predicted"/>
<dbReference type="AlphaFoldDB" id="A0A6J3MGT3"/>
<dbReference type="GeneID" id="54359904"/>
<dbReference type="PANTHER" id="PTHR15002">
    <property type="entry name" value="RIBOSOMAL BIOGENESIS PROTEIN LAS1L"/>
    <property type="match status" value="1"/>
</dbReference>
<keyword evidence="1" id="KW-1185">Reference proteome</keyword>
<reference evidence="2" key="2">
    <citation type="submission" date="2020-04" db="EMBL/GenBank/DDBJ databases">
        <authorList>
            <consortium name="NCBI Genome Project"/>
        </authorList>
    </citation>
    <scope>NUCLEOTIDE SEQUENCE</scope>
    <source>
        <strain evidence="2">CBS 342.82</strain>
    </source>
</reference>
<evidence type="ECO:0000313" key="2">
    <source>
        <dbReference type="RefSeq" id="XP_033463930.1"/>
    </source>
</evidence>
<reference evidence="2" key="3">
    <citation type="submission" date="2025-08" db="UniProtKB">
        <authorList>
            <consortium name="RefSeq"/>
        </authorList>
    </citation>
    <scope>IDENTIFICATION</scope>
    <source>
        <strain evidence="2">CBS 342.82</strain>
    </source>
</reference>
<evidence type="ECO:0000313" key="1">
    <source>
        <dbReference type="Proteomes" id="UP000504637"/>
    </source>
</evidence>
<accession>A0A6J3MGT3</accession>
<dbReference type="GO" id="GO:0004519">
    <property type="term" value="F:endonuclease activity"/>
    <property type="evidence" value="ECO:0007669"/>
    <property type="project" value="InterPro"/>
</dbReference>
<dbReference type="Pfam" id="PF04031">
    <property type="entry name" value="Las1"/>
    <property type="match status" value="1"/>
</dbReference>
<name>A0A6J3MGT3_9PEZI</name>
<dbReference type="GO" id="GO:0030687">
    <property type="term" value="C:preribosome, large subunit precursor"/>
    <property type="evidence" value="ECO:0007669"/>
    <property type="project" value="TreeGrafter"/>
</dbReference>
<dbReference type="PANTHER" id="PTHR15002:SF0">
    <property type="entry name" value="RIBOSOMAL BIOGENESIS PROTEIN LAS1L"/>
    <property type="match status" value="1"/>
</dbReference>
<sequence>MARGIITPWRSHSDLLEVRKQLYRLDQSPDTNNDQPNDPRHHAVQRVMAWKVRGNLPHAVESTALLMDAILHHAIPETSIFSVRAVYSAAFTRFVTGFCDIGRNKERMLEPSSMLEIAKQIDMPVEFVTLRHEATHQELPEVHRLVSATEDALDWLWNVYWSRLVDPAVVDGDVAAMAQFRTDAKQKLRDFRSTRREALRAKVTAPADREQEIWRSAKSCADLMADSTYRIEVFAEVLLDDKLLFPSKRELGTSLDGAFLLWDRFLQEIFNEQEQFLEILIKRMLYAIGESNLSQKADDRNAEACCFWLEHMVDPKGWTSSITPSERQLIQAHIVMWCCTHPGHW</sequence>
<protein>
    <submittedName>
        <fullName evidence="2">Las1-domain-containing protein</fullName>
    </submittedName>
</protein>
<dbReference type="OrthoDB" id="10263222at2759"/>
<dbReference type="GO" id="GO:0000470">
    <property type="term" value="P:maturation of LSU-rRNA"/>
    <property type="evidence" value="ECO:0007669"/>
    <property type="project" value="TreeGrafter"/>
</dbReference>
<organism evidence="2">
    <name type="scientific">Dissoconium aciculare CBS 342.82</name>
    <dbReference type="NCBI Taxonomy" id="1314786"/>
    <lineage>
        <taxon>Eukaryota</taxon>
        <taxon>Fungi</taxon>
        <taxon>Dikarya</taxon>
        <taxon>Ascomycota</taxon>
        <taxon>Pezizomycotina</taxon>
        <taxon>Dothideomycetes</taxon>
        <taxon>Dothideomycetidae</taxon>
        <taxon>Mycosphaerellales</taxon>
        <taxon>Dissoconiaceae</taxon>
        <taxon>Dissoconium</taxon>
    </lineage>
</organism>
<gene>
    <name evidence="2" type="ORF">K489DRAFT_329086</name>
</gene>
<dbReference type="RefSeq" id="XP_033463930.1">
    <property type="nucleotide sequence ID" value="XM_033602104.1"/>
</dbReference>
<dbReference type="InterPro" id="IPR007174">
    <property type="entry name" value="Las1"/>
</dbReference>
<dbReference type="Proteomes" id="UP000504637">
    <property type="component" value="Unplaced"/>
</dbReference>
<dbReference type="GO" id="GO:0090730">
    <property type="term" value="C:Las1 complex"/>
    <property type="evidence" value="ECO:0007669"/>
    <property type="project" value="InterPro"/>
</dbReference>
<dbReference type="GO" id="GO:0000460">
    <property type="term" value="P:maturation of 5.8S rRNA"/>
    <property type="evidence" value="ECO:0007669"/>
    <property type="project" value="TreeGrafter"/>
</dbReference>